<dbReference type="Proteomes" id="UP000663870">
    <property type="component" value="Unassembled WGS sequence"/>
</dbReference>
<comment type="caution">
    <text evidence="1">The sequence shown here is derived from an EMBL/GenBank/DDBJ whole genome shotgun (WGS) entry which is preliminary data.</text>
</comment>
<dbReference type="AlphaFoldDB" id="A0A813Y8I1"/>
<evidence type="ECO:0000313" key="1">
    <source>
        <dbReference type="EMBL" id="CAF0880606.1"/>
    </source>
</evidence>
<evidence type="ECO:0000313" key="4">
    <source>
        <dbReference type="Proteomes" id="UP000663870"/>
    </source>
</evidence>
<keyword evidence="4" id="KW-1185">Reference proteome</keyword>
<name>A0A813Y8I1_9BILA</name>
<sequence length="203" mass="23526">MNKKLVKNISKFNPSKNLSRIKSLIKPPPPRTSWELLLDDYLKDPNFKSNLTPKLSPNNSPSYKQSTLPLSQPVSSIPFQQTFIPSSYYQYPLYSSYIPYQTKSCLPPRRYQMSLDELVYLISQVGRSDLYREMVQYIKAQQLSTSSNISSSHINNRSSNMNANSKRTTTDKFLLNNMKKKHCHISSQVQDELIKKVNRLKIK</sequence>
<proteinExistence type="predicted"/>
<reference evidence="1" key="1">
    <citation type="submission" date="2021-02" db="EMBL/GenBank/DDBJ databases">
        <authorList>
            <person name="Nowell W R."/>
        </authorList>
    </citation>
    <scope>NUCLEOTIDE SEQUENCE</scope>
</reference>
<gene>
    <name evidence="3" type="ORF">FNK824_LOCUS91</name>
    <name evidence="1" type="ORF">JXQ802_LOCUS8132</name>
    <name evidence="2" type="ORF">OTI717_LOCUS93</name>
</gene>
<accession>A0A813Y8I1</accession>
<evidence type="ECO:0000313" key="3">
    <source>
        <dbReference type="EMBL" id="CAF3533308.1"/>
    </source>
</evidence>
<evidence type="ECO:0000313" key="2">
    <source>
        <dbReference type="EMBL" id="CAF3473716.1"/>
    </source>
</evidence>
<organism evidence="1 4">
    <name type="scientific">Rotaria sordida</name>
    <dbReference type="NCBI Taxonomy" id="392033"/>
    <lineage>
        <taxon>Eukaryota</taxon>
        <taxon>Metazoa</taxon>
        <taxon>Spiralia</taxon>
        <taxon>Gnathifera</taxon>
        <taxon>Rotifera</taxon>
        <taxon>Eurotatoria</taxon>
        <taxon>Bdelloidea</taxon>
        <taxon>Philodinida</taxon>
        <taxon>Philodinidae</taxon>
        <taxon>Rotaria</taxon>
    </lineage>
</organism>
<dbReference type="Proteomes" id="UP000663823">
    <property type="component" value="Unassembled WGS sequence"/>
</dbReference>
<protein>
    <submittedName>
        <fullName evidence="1">Uncharacterized protein</fullName>
    </submittedName>
</protein>
<dbReference type="EMBL" id="CAJOBE010000003">
    <property type="protein sequence ID" value="CAF3533308.1"/>
    <property type="molecule type" value="Genomic_DNA"/>
</dbReference>
<dbReference type="Proteomes" id="UP000663874">
    <property type="component" value="Unassembled WGS sequence"/>
</dbReference>
<dbReference type="EMBL" id="CAJNOL010000141">
    <property type="protein sequence ID" value="CAF0880606.1"/>
    <property type="molecule type" value="Genomic_DNA"/>
</dbReference>
<dbReference type="EMBL" id="CAJOAX010000003">
    <property type="protein sequence ID" value="CAF3473716.1"/>
    <property type="molecule type" value="Genomic_DNA"/>
</dbReference>